<keyword evidence="17" id="KW-1185">Reference proteome</keyword>
<feature type="compositionally biased region" description="Polar residues" evidence="13">
    <location>
        <begin position="1265"/>
        <end position="1279"/>
    </location>
</feature>
<dbReference type="PANTHER" id="PTHR10835">
    <property type="entry name" value="SQUALENE MONOOXYGENASE"/>
    <property type="match status" value="1"/>
</dbReference>
<gene>
    <name evidence="16" type="ORF">F3Y22_tig00110813pilonHSYRG00278</name>
</gene>
<dbReference type="PRINTS" id="PR00420">
    <property type="entry name" value="RNGMNOXGNASE"/>
</dbReference>
<dbReference type="Pfam" id="PF08491">
    <property type="entry name" value="SE"/>
    <property type="match status" value="1"/>
</dbReference>
<feature type="compositionally biased region" description="Low complexity" evidence="13">
    <location>
        <begin position="259"/>
        <end position="287"/>
    </location>
</feature>
<dbReference type="GO" id="GO:0004506">
    <property type="term" value="F:squalene monooxygenase activity"/>
    <property type="evidence" value="ECO:0007669"/>
    <property type="project" value="UniProtKB-EC"/>
</dbReference>
<evidence type="ECO:0000256" key="7">
    <source>
        <dbReference type="ARBA" id="ARBA00022692"/>
    </source>
</evidence>
<feature type="compositionally biased region" description="Basic and acidic residues" evidence="13">
    <location>
        <begin position="1379"/>
        <end position="1390"/>
    </location>
</feature>
<dbReference type="GO" id="GO:0050660">
    <property type="term" value="F:flavin adenine dinucleotide binding"/>
    <property type="evidence" value="ECO:0007669"/>
    <property type="project" value="InterPro"/>
</dbReference>
<evidence type="ECO:0000256" key="12">
    <source>
        <dbReference type="ARBA" id="ARBA00048658"/>
    </source>
</evidence>
<evidence type="ECO:0000256" key="6">
    <source>
        <dbReference type="ARBA" id="ARBA00022630"/>
    </source>
</evidence>
<accession>A0A6A2ZNL1</accession>
<evidence type="ECO:0000256" key="5">
    <source>
        <dbReference type="ARBA" id="ARBA00012312"/>
    </source>
</evidence>
<evidence type="ECO:0000259" key="14">
    <source>
        <dbReference type="Pfam" id="PF07727"/>
    </source>
</evidence>
<dbReference type="InterPro" id="IPR013698">
    <property type="entry name" value="Squalene_epoxidase"/>
</dbReference>
<dbReference type="CDD" id="cd09272">
    <property type="entry name" value="RNase_HI_RT_Ty1"/>
    <property type="match status" value="1"/>
</dbReference>
<dbReference type="EC" id="1.14.14.17" evidence="5"/>
<evidence type="ECO:0000256" key="8">
    <source>
        <dbReference type="ARBA" id="ARBA00022827"/>
    </source>
</evidence>
<comment type="subcellular location">
    <subcellularLocation>
        <location evidence="2">Membrane</location>
        <topology evidence="2">Multi-pass membrane protein</topology>
    </subcellularLocation>
</comment>
<dbReference type="UniPathway" id="UPA00767">
    <property type="reaction ID" value="UER00752"/>
</dbReference>
<name>A0A6A2ZNL1_HIBSY</name>
<protein>
    <recommendedName>
        <fullName evidence="5">squalene monooxygenase</fullName>
        <ecNumber evidence="5">1.14.14.17</ecNumber>
    </recommendedName>
</protein>
<dbReference type="InterPro" id="IPR040125">
    <property type="entry name" value="Squalene_monox"/>
</dbReference>
<dbReference type="Gene3D" id="3.50.50.60">
    <property type="entry name" value="FAD/NAD(P)-binding domain"/>
    <property type="match status" value="1"/>
</dbReference>
<dbReference type="Pfam" id="PF07727">
    <property type="entry name" value="RVT_2"/>
    <property type="match status" value="1"/>
</dbReference>
<sequence length="1490" mass="166178">MRIALLAKNKLGLVDGTCCKEDYDEILHSQWERCNAFVMSWILNTVSSDLSAGIVFASSTAHVWSDLNERFDKNKHNELNYLAFRVLLPCTPMPLEIQIEDFKFTQKKHSQAALATNPSLVDYTHESRGSSSVNSAPVFTAAQYHQILELLNKPPSVDATVNLEGIPSMCTLASSNSFRWILDTGATDHMDLFTGKMRGIGRKARDDHTRLSWVYLLRLKSDAILFLKQFFTLVRNHHSTLVKYVRSDNSVSHVLPSLSSPLTSSSSASPQVSTSLPIPSSSPCSSPLPLPQNQAITNPLWIKAMKEEIDALESNNTWSIVTLPSGKVPIGCNQGESKVCRLDKSLYGLKQASTKWNLKLKEALLTAGYVQIKYDYSMFTKQQGSDIVVLLVYVYDLLITGSNEKLIAELKHILNKSFKMKDLGELKYFLGLEVLRSKERIMLNQRKYALELIEETGVGGAKLALTPLEQNKKFTTIERLVTGFCVKLGMSLISWKSKKQNTVARSSAEAEYRSMAGTAAEIVWLSGLLAELGLKHLAPTKLMCDNKVALQIAANPVFHERAKHIEIDCHFVREKIQEGLIQSKHIKTGEQQANLMTKALGLSFLLVLRRNNNNREKKFEKVPSREFEIKTDAVNGTSSGECSPESGSGEDVVIVGAGVVGAALAYTLGKDGRRVHVIERDLTEPDRIVGELLQPGGYLTLVAFGLEDCVEEIDAQRVLGDALFKDGRHTRLSYPLEKFCADVSGRSFHNGRFIQRMREKAATLPKGVQYKTKDGEELRAYAPLTIVCDGCFSNLRRSLCKPKVDVPSCFVGLVLENCELPFANHGHVILADPSPILFYPISSTEVRCLVDVPGKKVPSIANGEMANYLKTVVAPQVPPELHDAFITAVDKGHIRTMPNRSMPANPHPTPGALLMGDAFNMRHPLTDGGMTVTLSDIVVLRHLLKPLRDLHDAASLTNYLESFYTLRKVSRLLRYCSSSHSSFSVYNKYFAYELVLQPVASTINTLAGALYKVFSASPDEARKEMRQACFDYLSLGGELQYDPEIEKTARSLVDSSNDSEVEGTMANEERTLRELVVPNVNQQPLCIDYPTLEVVFELKSGLIHLLPTFHGLENEDPHKHLKEFHVHGISEQLLIQYFYEGLLPMERKMMDTASGGAIVNKTPHDARELISIMAANSQQFGFRQDTSSRRVNEVGKTQQVKACGICAAIGYPTDMCPTLQDDSHEYANAVGRFLDPPQRKYDPYLNTYNPGWRDHPNLSYGPRPSQFQHSPPEQSSSKPGMSLEEIVKSLATNTQQFQQETRTSIQNLENQVSQLASSVNRLESQGKLPSQTIVNPKQNVSAITLRSRKELKEPSPLAHGRALEEKAEKEVVAPQTQKDQPKGLKSEKSKEFVIEPSFPSRFTKSKQEAEEKEILEIFRKIEVNIPLLDAIEQVPRYAKVLKELCTNKRKLKGNEKVSMGENVSAVLQKKLPPKCKDPGMFTIPCVELID</sequence>
<dbReference type="InterPro" id="IPR013103">
    <property type="entry name" value="RVT_2"/>
</dbReference>
<dbReference type="GO" id="GO:0016020">
    <property type="term" value="C:membrane"/>
    <property type="evidence" value="ECO:0007669"/>
    <property type="project" value="UniProtKB-SubCell"/>
</dbReference>
<keyword evidence="7" id="KW-0812">Transmembrane</keyword>
<dbReference type="EMBL" id="VEPZ02001120">
    <property type="protein sequence ID" value="KAE8693373.1"/>
    <property type="molecule type" value="Genomic_DNA"/>
</dbReference>
<evidence type="ECO:0000256" key="3">
    <source>
        <dbReference type="ARBA" id="ARBA00005018"/>
    </source>
</evidence>
<feature type="region of interest" description="Disordered" evidence="13">
    <location>
        <begin position="1348"/>
        <end position="1390"/>
    </location>
</feature>
<evidence type="ECO:0000256" key="13">
    <source>
        <dbReference type="SAM" id="MobiDB-lite"/>
    </source>
</evidence>
<dbReference type="PANTHER" id="PTHR10835:SF15">
    <property type="entry name" value="SQUALENE EPOXIDASE 2, MITOCHONDRIAL"/>
    <property type="match status" value="1"/>
</dbReference>
<comment type="caution">
    <text evidence="16">The sequence shown here is derived from an EMBL/GenBank/DDBJ whole genome shotgun (WGS) entry which is preliminary data.</text>
</comment>
<feature type="compositionally biased region" description="Basic and acidic residues" evidence="13">
    <location>
        <begin position="1361"/>
        <end position="1371"/>
    </location>
</feature>
<organism evidence="16 17">
    <name type="scientific">Hibiscus syriacus</name>
    <name type="common">Rose of Sharon</name>
    <dbReference type="NCBI Taxonomy" id="106335"/>
    <lineage>
        <taxon>Eukaryota</taxon>
        <taxon>Viridiplantae</taxon>
        <taxon>Streptophyta</taxon>
        <taxon>Embryophyta</taxon>
        <taxon>Tracheophyta</taxon>
        <taxon>Spermatophyta</taxon>
        <taxon>Magnoliopsida</taxon>
        <taxon>eudicotyledons</taxon>
        <taxon>Gunneridae</taxon>
        <taxon>Pentapetalae</taxon>
        <taxon>rosids</taxon>
        <taxon>malvids</taxon>
        <taxon>Malvales</taxon>
        <taxon>Malvaceae</taxon>
        <taxon>Malvoideae</taxon>
        <taxon>Hibiscus</taxon>
    </lineage>
</organism>
<evidence type="ECO:0000313" key="16">
    <source>
        <dbReference type="EMBL" id="KAE8693373.1"/>
    </source>
</evidence>
<dbReference type="InterPro" id="IPR036188">
    <property type="entry name" value="FAD/NAD-bd_sf"/>
</dbReference>
<evidence type="ECO:0000256" key="9">
    <source>
        <dbReference type="ARBA" id="ARBA00022989"/>
    </source>
</evidence>
<reference evidence="16" key="1">
    <citation type="submission" date="2019-09" db="EMBL/GenBank/DDBJ databases">
        <title>Draft genome information of white flower Hibiscus syriacus.</title>
        <authorList>
            <person name="Kim Y.-M."/>
        </authorList>
    </citation>
    <scope>NUCLEOTIDE SEQUENCE [LARGE SCALE GENOMIC DNA]</scope>
    <source>
        <strain evidence="16">YM2019G1</strain>
    </source>
</reference>
<feature type="region of interest" description="Disordered" evidence="13">
    <location>
        <begin position="1239"/>
        <end position="1280"/>
    </location>
</feature>
<comment type="pathway">
    <text evidence="3">Terpene metabolism; lanosterol biosynthesis; lanosterol from farnesyl diphosphate: step 2/3.</text>
</comment>
<comment type="similarity">
    <text evidence="4">Belongs to the squalene monooxygenase family.</text>
</comment>
<comment type="cofactor">
    <cofactor evidence="1">
        <name>FAD</name>
        <dbReference type="ChEBI" id="CHEBI:57692"/>
    </cofactor>
</comment>
<keyword evidence="11" id="KW-0472">Membrane</keyword>
<evidence type="ECO:0000256" key="1">
    <source>
        <dbReference type="ARBA" id="ARBA00001974"/>
    </source>
</evidence>
<evidence type="ECO:0000256" key="10">
    <source>
        <dbReference type="ARBA" id="ARBA00023002"/>
    </source>
</evidence>
<evidence type="ECO:0000256" key="2">
    <source>
        <dbReference type="ARBA" id="ARBA00004141"/>
    </source>
</evidence>
<dbReference type="InterPro" id="IPR043502">
    <property type="entry name" value="DNA/RNA_pol_sf"/>
</dbReference>
<dbReference type="GO" id="GO:0005783">
    <property type="term" value="C:endoplasmic reticulum"/>
    <property type="evidence" value="ECO:0007669"/>
    <property type="project" value="TreeGrafter"/>
</dbReference>
<keyword evidence="10" id="KW-0560">Oxidoreductase</keyword>
<evidence type="ECO:0000259" key="15">
    <source>
        <dbReference type="Pfam" id="PF08491"/>
    </source>
</evidence>
<comment type="catalytic activity">
    <reaction evidence="12">
        <text>squalene + reduced [NADPH--hemoprotein reductase] + O2 = (S)-2,3-epoxysqualene + oxidized [NADPH--hemoprotein reductase] + H2O + H(+)</text>
        <dbReference type="Rhea" id="RHEA:25282"/>
        <dbReference type="Rhea" id="RHEA-COMP:11964"/>
        <dbReference type="Rhea" id="RHEA-COMP:11965"/>
        <dbReference type="ChEBI" id="CHEBI:15377"/>
        <dbReference type="ChEBI" id="CHEBI:15378"/>
        <dbReference type="ChEBI" id="CHEBI:15379"/>
        <dbReference type="ChEBI" id="CHEBI:15440"/>
        <dbReference type="ChEBI" id="CHEBI:15441"/>
        <dbReference type="ChEBI" id="CHEBI:57618"/>
        <dbReference type="ChEBI" id="CHEBI:58210"/>
        <dbReference type="EC" id="1.14.14.17"/>
    </reaction>
</comment>
<dbReference type="Proteomes" id="UP000436088">
    <property type="component" value="Unassembled WGS sequence"/>
</dbReference>
<feature type="domain" description="Squalene epoxidase" evidence="15">
    <location>
        <begin position="782"/>
        <end position="1039"/>
    </location>
</feature>
<evidence type="ECO:0000256" key="4">
    <source>
        <dbReference type="ARBA" id="ARBA00008802"/>
    </source>
</evidence>
<keyword evidence="6" id="KW-0285">Flavoprotein</keyword>
<feature type="region of interest" description="Disordered" evidence="13">
    <location>
        <begin position="259"/>
        <end position="289"/>
    </location>
</feature>
<evidence type="ECO:0000256" key="11">
    <source>
        <dbReference type="ARBA" id="ARBA00023136"/>
    </source>
</evidence>
<dbReference type="FunFam" id="3.50.50.60:FF:000074">
    <property type="entry name" value="Squalene monooxygenase 2"/>
    <property type="match status" value="1"/>
</dbReference>
<dbReference type="GO" id="GO:0016126">
    <property type="term" value="P:sterol biosynthetic process"/>
    <property type="evidence" value="ECO:0007669"/>
    <property type="project" value="InterPro"/>
</dbReference>
<keyword evidence="8" id="KW-0274">FAD</keyword>
<evidence type="ECO:0000313" key="17">
    <source>
        <dbReference type="Proteomes" id="UP000436088"/>
    </source>
</evidence>
<keyword evidence="9" id="KW-1133">Transmembrane helix</keyword>
<dbReference type="GO" id="GO:0009725">
    <property type="term" value="P:response to hormone"/>
    <property type="evidence" value="ECO:0007669"/>
    <property type="project" value="UniProtKB-ARBA"/>
</dbReference>
<dbReference type="SUPFAM" id="SSF51905">
    <property type="entry name" value="FAD/NAD(P)-binding domain"/>
    <property type="match status" value="1"/>
</dbReference>
<proteinExistence type="inferred from homology"/>
<feature type="domain" description="Reverse transcriptase Ty1/copia-type" evidence="14">
    <location>
        <begin position="328"/>
        <end position="469"/>
    </location>
</feature>
<dbReference type="SUPFAM" id="SSF56672">
    <property type="entry name" value="DNA/RNA polymerases"/>
    <property type="match status" value="1"/>
</dbReference>